<dbReference type="Pfam" id="PF07575">
    <property type="entry name" value="Nucleopor_Nup85"/>
    <property type="match status" value="1"/>
</dbReference>
<keyword evidence="7 9" id="KW-0906">Nuclear pore complex</keyword>
<sequence>MDTAVQDPLFSKGFDDIEMLDIGETSSDIESISKSSIPSAMGSEDSEPVVLKEWLNSDKPLNFHFNSREYKNSVEAKDEFSVLHSKYATSLYRVIESLGELDLRRTDDYDEPFGLIRSDRLAGTQDQNKKRESKITSAFLKLSDELNQFIAGLREIDSDYPLNYECLLSIIDCLHANVFYNSVNEKPNHLVRWVNRFDLKPEEELVEEIMVKTTTPYQHPLFWTKFIAKLITRGLSDQSANAIKNSGYEHLKEDDIELFQLIEDFIGLLESYNTMSLKKEFAQWKLSCCEFRDLIPKLKTNIKSPANIIVLEQIHDLAYILTGLPKTTANYCDTWYEIVTCLSLFQIRDDDSMYPQYFDIALEEKPPLLIDSEDILKSTERAFLNVFEGSYLHVLTKIDEIDSATAALVSRLFELKGLFSNYYTIDDDKDLNRLRTGKTISEYLLTKFAFQCLNTHPLAPVGIGILLNENIESSVSSINNNKTIIEEYLPKYQCKSNDDLEWCLTICAKLGLVTTASELYRIYGTKSLKDGYLYEALNMLVNCYSADGNLEANQKGMKEVHYIVWELIFQDTLLNNRPIKDELINNVVKHETDPTFEVHPVIKQCLSPYAVLFEFYNSISNPIAPDTTVIMAKSKTSRILHLLEFTHLPKKFYPLLLAQLIPFFIDDIYQFQIPELIVIIELIDNFEQQTSPDDFRKAQELYKHSITNFDRTQAESYDWRIKINLKQRSIPESVGDLTRLLRNEIVTQVGKVYVHNV</sequence>
<dbReference type="eggNOG" id="KOG2271">
    <property type="taxonomic scope" value="Eukaryota"/>
</dbReference>
<organism evidence="11">
    <name type="scientific">Candida tenuis (strain ATCC 10573 / BCRC 21748 / CBS 615 / JCM 9827 / NBRC 10315 / NRRL Y-1498 / VKM Y-70)</name>
    <name type="common">Yeast</name>
    <name type="synonym">Yamadazyma tenuis</name>
    <dbReference type="NCBI Taxonomy" id="590646"/>
    <lineage>
        <taxon>Eukaryota</taxon>
        <taxon>Fungi</taxon>
        <taxon>Dikarya</taxon>
        <taxon>Ascomycota</taxon>
        <taxon>Saccharomycotina</taxon>
        <taxon>Pichiomycetes</taxon>
        <taxon>Debaryomycetaceae</taxon>
        <taxon>Yamadazyma</taxon>
    </lineage>
</organism>
<comment type="similarity">
    <text evidence="2 9">Belongs to the nucleoporin Nup85 family.</text>
</comment>
<keyword evidence="6 9" id="KW-0811">Translocation</keyword>
<evidence type="ECO:0000313" key="11">
    <source>
        <dbReference type="Proteomes" id="UP000000707"/>
    </source>
</evidence>
<dbReference type="KEGG" id="cten:18245459"/>
<accession>G3AYL7</accession>
<dbReference type="Proteomes" id="UP000000707">
    <property type="component" value="Unassembled WGS sequence"/>
</dbReference>
<keyword evidence="3 9" id="KW-0813">Transport</keyword>
<comment type="subcellular location">
    <subcellularLocation>
        <location evidence="1 9">Nucleus</location>
        <location evidence="1 9">Nuclear pore complex</location>
    </subcellularLocation>
</comment>
<evidence type="ECO:0000256" key="5">
    <source>
        <dbReference type="ARBA" id="ARBA00022927"/>
    </source>
</evidence>
<evidence type="ECO:0000256" key="7">
    <source>
        <dbReference type="ARBA" id="ARBA00023132"/>
    </source>
</evidence>
<dbReference type="PANTHER" id="PTHR13373">
    <property type="entry name" value="FROUNT PROTEIN-RELATED"/>
    <property type="match status" value="1"/>
</dbReference>
<dbReference type="InterPro" id="IPR011502">
    <property type="entry name" value="Nucleoporin_Nup85"/>
</dbReference>
<dbReference type="STRING" id="590646.G3AYL7"/>
<keyword evidence="8 9" id="KW-0539">Nucleus</keyword>
<dbReference type="PANTHER" id="PTHR13373:SF21">
    <property type="entry name" value="NUCLEAR PORE COMPLEX PROTEIN NUP85"/>
    <property type="match status" value="1"/>
</dbReference>
<gene>
    <name evidence="10" type="ORF">CANTEDRAFT_101332</name>
</gene>
<evidence type="ECO:0000256" key="8">
    <source>
        <dbReference type="ARBA" id="ARBA00023242"/>
    </source>
</evidence>
<comment type="function">
    <text evidence="9">Functions as a component of the nuclear pore complex (NPC).</text>
</comment>
<dbReference type="GO" id="GO:0031965">
    <property type="term" value="C:nuclear membrane"/>
    <property type="evidence" value="ECO:0007669"/>
    <property type="project" value="UniProtKB-UniRule"/>
</dbReference>
<keyword evidence="5 9" id="KW-0653">Protein transport</keyword>
<evidence type="ECO:0000256" key="2">
    <source>
        <dbReference type="ARBA" id="ARBA00005573"/>
    </source>
</evidence>
<keyword evidence="9" id="KW-0472">Membrane</keyword>
<keyword evidence="11" id="KW-1185">Reference proteome</keyword>
<evidence type="ECO:0000256" key="9">
    <source>
        <dbReference type="RuleBase" id="RU365073"/>
    </source>
</evidence>
<evidence type="ECO:0000256" key="4">
    <source>
        <dbReference type="ARBA" id="ARBA00022816"/>
    </source>
</evidence>
<dbReference type="AlphaFoldDB" id="G3AYL7"/>
<dbReference type="GO" id="GO:0006406">
    <property type="term" value="P:mRNA export from nucleus"/>
    <property type="evidence" value="ECO:0007669"/>
    <property type="project" value="TreeGrafter"/>
</dbReference>
<dbReference type="GO" id="GO:0031080">
    <property type="term" value="C:nuclear pore outer ring"/>
    <property type="evidence" value="ECO:0007669"/>
    <property type="project" value="TreeGrafter"/>
</dbReference>
<protein>
    <recommendedName>
        <fullName evidence="9">Nuclear pore complex protein Nup85</fullName>
    </recommendedName>
</protein>
<proteinExistence type="inferred from homology"/>
<evidence type="ECO:0000256" key="3">
    <source>
        <dbReference type="ARBA" id="ARBA00022448"/>
    </source>
</evidence>
<dbReference type="GO" id="GO:0006606">
    <property type="term" value="P:protein import into nucleus"/>
    <property type="evidence" value="ECO:0007669"/>
    <property type="project" value="TreeGrafter"/>
</dbReference>
<keyword evidence="4 9" id="KW-0509">mRNA transport</keyword>
<dbReference type="GO" id="GO:0017056">
    <property type="term" value="F:structural constituent of nuclear pore"/>
    <property type="evidence" value="ECO:0007669"/>
    <property type="project" value="TreeGrafter"/>
</dbReference>
<evidence type="ECO:0000256" key="1">
    <source>
        <dbReference type="ARBA" id="ARBA00004567"/>
    </source>
</evidence>
<dbReference type="HOGENOM" id="CLU_019986_0_0_1"/>
<dbReference type="GeneID" id="18245459"/>
<evidence type="ECO:0000313" key="10">
    <source>
        <dbReference type="EMBL" id="EGV65884.1"/>
    </source>
</evidence>
<evidence type="ECO:0000256" key="6">
    <source>
        <dbReference type="ARBA" id="ARBA00023010"/>
    </source>
</evidence>
<dbReference type="GO" id="GO:0045893">
    <property type="term" value="P:positive regulation of DNA-templated transcription"/>
    <property type="evidence" value="ECO:0007669"/>
    <property type="project" value="TreeGrafter"/>
</dbReference>
<name>G3AYL7_CANTC</name>
<dbReference type="EMBL" id="GL996512">
    <property type="protein sequence ID" value="EGV65884.1"/>
    <property type="molecule type" value="Genomic_DNA"/>
</dbReference>
<reference evidence="10 11" key="1">
    <citation type="journal article" date="2011" name="Proc. Natl. Acad. Sci. U.S.A.">
        <title>Comparative genomics of xylose-fermenting fungi for enhanced biofuel production.</title>
        <authorList>
            <person name="Wohlbach D.J."/>
            <person name="Kuo A."/>
            <person name="Sato T.K."/>
            <person name="Potts K.M."/>
            <person name="Salamov A.A."/>
            <person name="LaButti K.M."/>
            <person name="Sun H."/>
            <person name="Clum A."/>
            <person name="Pangilinan J.L."/>
            <person name="Lindquist E.A."/>
            <person name="Lucas S."/>
            <person name="Lapidus A."/>
            <person name="Jin M."/>
            <person name="Gunawan C."/>
            <person name="Balan V."/>
            <person name="Dale B.E."/>
            <person name="Jeffries T.W."/>
            <person name="Zinkel R."/>
            <person name="Barry K.W."/>
            <person name="Grigoriev I.V."/>
            <person name="Gasch A.P."/>
        </authorList>
    </citation>
    <scope>NUCLEOTIDE SEQUENCE [LARGE SCALE GENOMIC DNA]</scope>
    <source>
        <strain evidence="11">ATCC 10573 / BCRC 21748 / CBS 615 / JCM 9827 / NBRC 10315 / NRRL Y-1498 / VKM Y-70</strain>
    </source>
</reference>
<dbReference type="OrthoDB" id="17644at2759"/>
<comment type="subunit">
    <text evidence="9">Component of the nuclear pore complex (NPC).</text>
</comment>